<name>A0A8S5N5A0_9CAUD</name>
<dbReference type="EMBL" id="BK015070">
    <property type="protein sequence ID" value="DAD89833.1"/>
    <property type="molecule type" value="Genomic_DNA"/>
</dbReference>
<organism evidence="1">
    <name type="scientific">Myoviridae sp. ctsip2</name>
    <dbReference type="NCBI Taxonomy" id="2826705"/>
    <lineage>
        <taxon>Viruses</taxon>
        <taxon>Duplodnaviria</taxon>
        <taxon>Heunggongvirae</taxon>
        <taxon>Uroviricota</taxon>
        <taxon>Caudoviricetes</taxon>
    </lineage>
</organism>
<sequence>MLSQSFKAISEKLLNTASLFLFYYIYPIKATGKSYFN</sequence>
<protein>
    <submittedName>
        <fullName evidence="1">Uncharacterized protein</fullName>
    </submittedName>
</protein>
<proteinExistence type="predicted"/>
<accession>A0A8S5N5A0</accession>
<reference evidence="1" key="1">
    <citation type="journal article" date="2021" name="Proc. Natl. Acad. Sci. U.S.A.">
        <title>A Catalog of Tens of Thousands of Viruses from Human Metagenomes Reveals Hidden Associations with Chronic Diseases.</title>
        <authorList>
            <person name="Tisza M.J."/>
            <person name="Buck C.B."/>
        </authorList>
    </citation>
    <scope>NUCLEOTIDE SEQUENCE</scope>
    <source>
        <strain evidence="1">Ctsip2</strain>
    </source>
</reference>
<evidence type="ECO:0000313" key="1">
    <source>
        <dbReference type="EMBL" id="DAD89833.1"/>
    </source>
</evidence>